<evidence type="ECO:0000313" key="2">
    <source>
        <dbReference type="Proteomes" id="UP000021816"/>
    </source>
</evidence>
<name>A0A011QIB4_9PROT</name>
<gene>
    <name evidence="1" type="ORF">AW10_02926</name>
</gene>
<dbReference type="Pfam" id="PF14375">
    <property type="entry name" value="Cys_rich_CWC"/>
    <property type="match status" value="1"/>
</dbReference>
<evidence type="ECO:0000313" key="1">
    <source>
        <dbReference type="EMBL" id="EXI78574.1"/>
    </source>
</evidence>
<proteinExistence type="predicted"/>
<comment type="caution">
    <text evidence="1">The sequence shown here is derived from an EMBL/GenBank/DDBJ whole genome shotgun (WGS) entry which is preliminary data.</text>
</comment>
<organism evidence="1 2">
    <name type="scientific">Candidatus Accumulibacter appositus</name>
    <dbReference type="NCBI Taxonomy" id="1454003"/>
    <lineage>
        <taxon>Bacteria</taxon>
        <taxon>Pseudomonadati</taxon>
        <taxon>Pseudomonadota</taxon>
        <taxon>Betaproteobacteria</taxon>
        <taxon>Candidatus Accumulibacter</taxon>
    </lineage>
</organism>
<sequence>MSKVPENLPESTCPDCGRTFVCGVEAGLTTCWCMQKPGRADYAPPPFTPDAGSRCYCPSCLAQRFSAPPEKPSPGA</sequence>
<reference evidence="1 2" key="1">
    <citation type="submission" date="2014-02" db="EMBL/GenBank/DDBJ databases">
        <title>Expanding our view of genomic diversity in Candidatus Accumulibacter clades.</title>
        <authorList>
            <person name="Skennerton C.T."/>
            <person name="Barr J.J."/>
            <person name="Slater F.R."/>
            <person name="Bond P.L."/>
            <person name="Tyson G.W."/>
        </authorList>
    </citation>
    <scope>NUCLEOTIDE SEQUENCE [LARGE SCALE GENOMIC DNA]</scope>
    <source>
        <strain evidence="2">BA-92</strain>
    </source>
</reference>
<dbReference type="Proteomes" id="UP000021816">
    <property type="component" value="Unassembled WGS sequence"/>
</dbReference>
<dbReference type="InterPro" id="IPR032720">
    <property type="entry name" value="Cys_rich_CWC"/>
</dbReference>
<dbReference type="AlphaFoldDB" id="A0A011QIB4"/>
<accession>A0A011QIB4</accession>
<evidence type="ECO:0008006" key="3">
    <source>
        <dbReference type="Google" id="ProtNLM"/>
    </source>
</evidence>
<dbReference type="EMBL" id="JEMX01000067">
    <property type="protein sequence ID" value="EXI78574.1"/>
    <property type="molecule type" value="Genomic_DNA"/>
</dbReference>
<dbReference type="PATRIC" id="fig|1454003.3.peg.2985"/>
<protein>
    <recommendedName>
        <fullName evidence="3">Cysteine-rich CWC family protein</fullName>
    </recommendedName>
</protein>